<name>A0AAE1ACA5_9GAST</name>
<proteinExistence type="predicted"/>
<comment type="caution">
    <text evidence="1">The sequence shown here is derived from an EMBL/GenBank/DDBJ whole genome shotgun (WGS) entry which is preliminary data.</text>
</comment>
<gene>
    <name evidence="1" type="ORF">RRG08_066912</name>
</gene>
<protein>
    <submittedName>
        <fullName evidence="1">Uncharacterized protein</fullName>
    </submittedName>
</protein>
<dbReference type="Proteomes" id="UP001283361">
    <property type="component" value="Unassembled WGS sequence"/>
</dbReference>
<reference evidence="1" key="1">
    <citation type="journal article" date="2023" name="G3 (Bethesda)">
        <title>A reference genome for the long-term kleptoplast-retaining sea slug Elysia crispata morphotype clarki.</title>
        <authorList>
            <person name="Eastman K.E."/>
            <person name="Pendleton A.L."/>
            <person name="Shaikh M.A."/>
            <person name="Suttiyut T."/>
            <person name="Ogas R."/>
            <person name="Tomko P."/>
            <person name="Gavelis G."/>
            <person name="Widhalm J.R."/>
            <person name="Wisecaver J.H."/>
        </authorList>
    </citation>
    <scope>NUCLEOTIDE SEQUENCE</scope>
    <source>
        <strain evidence="1">ECLA1</strain>
    </source>
</reference>
<evidence type="ECO:0000313" key="2">
    <source>
        <dbReference type="Proteomes" id="UP001283361"/>
    </source>
</evidence>
<dbReference type="AlphaFoldDB" id="A0AAE1ACA5"/>
<organism evidence="1 2">
    <name type="scientific">Elysia crispata</name>
    <name type="common">lettuce slug</name>
    <dbReference type="NCBI Taxonomy" id="231223"/>
    <lineage>
        <taxon>Eukaryota</taxon>
        <taxon>Metazoa</taxon>
        <taxon>Spiralia</taxon>
        <taxon>Lophotrochozoa</taxon>
        <taxon>Mollusca</taxon>
        <taxon>Gastropoda</taxon>
        <taxon>Heterobranchia</taxon>
        <taxon>Euthyneura</taxon>
        <taxon>Panpulmonata</taxon>
        <taxon>Sacoglossa</taxon>
        <taxon>Placobranchoidea</taxon>
        <taxon>Plakobranchidae</taxon>
        <taxon>Elysia</taxon>
    </lineage>
</organism>
<keyword evidence="2" id="KW-1185">Reference proteome</keyword>
<accession>A0AAE1ACA5</accession>
<sequence length="160" mass="18649">MVPLRSWHAIRRLYTRSMSTLRSRHSIRGLDTRSYGTLRSRHSIRRLDHPVWHGTLRSRYVVRCLDTRSMVPLDLGTRYEGALDTQCMVPCRDLGTRYGAWIPGLWYLEISALDTVPGYPVYGTLRSRHPMRCLDTRSMNSLRSRHSIRCLRCTPVYGTP</sequence>
<evidence type="ECO:0000313" key="1">
    <source>
        <dbReference type="EMBL" id="KAK3784391.1"/>
    </source>
</evidence>
<dbReference type="EMBL" id="JAWDGP010002264">
    <property type="protein sequence ID" value="KAK3784391.1"/>
    <property type="molecule type" value="Genomic_DNA"/>
</dbReference>